<dbReference type="PANTHER" id="PTHR33204">
    <property type="entry name" value="TRANSCRIPTIONAL REGULATOR, MARR FAMILY"/>
    <property type="match status" value="1"/>
</dbReference>
<dbReference type="InterPro" id="IPR036527">
    <property type="entry name" value="SCP2_sterol-bd_dom_sf"/>
</dbReference>
<dbReference type="PANTHER" id="PTHR33204:SF18">
    <property type="entry name" value="TRANSCRIPTIONAL REGULATORY PROTEIN"/>
    <property type="match status" value="1"/>
</dbReference>
<keyword evidence="6" id="KW-1185">Reference proteome</keyword>
<accession>A0ABW2P135</accession>
<evidence type="ECO:0000256" key="1">
    <source>
        <dbReference type="ARBA" id="ARBA00023015"/>
    </source>
</evidence>
<dbReference type="SUPFAM" id="SSF55718">
    <property type="entry name" value="SCP-like"/>
    <property type="match status" value="1"/>
</dbReference>
<dbReference type="PROSITE" id="PS51118">
    <property type="entry name" value="HTH_HXLR"/>
    <property type="match status" value="1"/>
</dbReference>
<evidence type="ECO:0000256" key="2">
    <source>
        <dbReference type="ARBA" id="ARBA00023125"/>
    </source>
</evidence>
<dbReference type="Pfam" id="PF01638">
    <property type="entry name" value="HxlR"/>
    <property type="match status" value="1"/>
</dbReference>
<keyword evidence="2" id="KW-0238">DNA-binding</keyword>
<keyword evidence="1" id="KW-0805">Transcription regulation</keyword>
<dbReference type="Gene3D" id="3.30.1050.10">
    <property type="entry name" value="SCP2 sterol-binding domain"/>
    <property type="match status" value="1"/>
</dbReference>
<dbReference type="InterPro" id="IPR036388">
    <property type="entry name" value="WH-like_DNA-bd_sf"/>
</dbReference>
<feature type="domain" description="HTH hxlR-type" evidence="4">
    <location>
        <begin position="11"/>
        <end position="109"/>
    </location>
</feature>
<evidence type="ECO:0000256" key="3">
    <source>
        <dbReference type="ARBA" id="ARBA00023163"/>
    </source>
</evidence>
<dbReference type="InterPro" id="IPR036390">
    <property type="entry name" value="WH_DNA-bd_sf"/>
</dbReference>
<dbReference type="RefSeq" id="WP_380825298.1">
    <property type="nucleotide sequence ID" value="NZ_JBHTCG010000004.1"/>
</dbReference>
<dbReference type="SUPFAM" id="SSF46785">
    <property type="entry name" value="Winged helix' DNA-binding domain"/>
    <property type="match status" value="1"/>
</dbReference>
<dbReference type="EMBL" id="JBHTCG010000004">
    <property type="protein sequence ID" value="MFC7382150.1"/>
    <property type="molecule type" value="Genomic_DNA"/>
</dbReference>
<dbReference type="Gene3D" id="1.10.10.10">
    <property type="entry name" value="Winged helix-like DNA-binding domain superfamily/Winged helix DNA-binding domain"/>
    <property type="match status" value="1"/>
</dbReference>
<protein>
    <submittedName>
        <fullName evidence="5">Winged helix-turn-helix transcriptional regulator</fullName>
    </submittedName>
</protein>
<organism evidence="5 6">
    <name type="scientific">Sphaerisporangium rhizosphaerae</name>
    <dbReference type="NCBI Taxonomy" id="2269375"/>
    <lineage>
        <taxon>Bacteria</taxon>
        <taxon>Bacillati</taxon>
        <taxon>Actinomycetota</taxon>
        <taxon>Actinomycetes</taxon>
        <taxon>Streptosporangiales</taxon>
        <taxon>Streptosporangiaceae</taxon>
        <taxon>Sphaerisporangium</taxon>
    </lineage>
</organism>
<gene>
    <name evidence="5" type="ORF">ACFQSB_08015</name>
</gene>
<evidence type="ECO:0000313" key="6">
    <source>
        <dbReference type="Proteomes" id="UP001596496"/>
    </source>
</evidence>
<dbReference type="Proteomes" id="UP001596496">
    <property type="component" value="Unassembled WGS sequence"/>
</dbReference>
<reference evidence="6" key="1">
    <citation type="journal article" date="2019" name="Int. J. Syst. Evol. Microbiol.">
        <title>The Global Catalogue of Microorganisms (GCM) 10K type strain sequencing project: providing services to taxonomists for standard genome sequencing and annotation.</title>
        <authorList>
            <consortium name="The Broad Institute Genomics Platform"/>
            <consortium name="The Broad Institute Genome Sequencing Center for Infectious Disease"/>
            <person name="Wu L."/>
            <person name="Ma J."/>
        </authorList>
    </citation>
    <scope>NUCLEOTIDE SEQUENCE [LARGE SCALE GENOMIC DNA]</scope>
    <source>
        <strain evidence="6">CECT 7649</strain>
    </source>
</reference>
<dbReference type="Pfam" id="PF02036">
    <property type="entry name" value="SCP2"/>
    <property type="match status" value="1"/>
</dbReference>
<proteinExistence type="predicted"/>
<sequence length="219" mass="23638">MSGRRSYGDACGVARGLDVIGDRWALLVVRDLLLGPKRFNDLLAGLPGVSPNVLTQRLADLTDHGVVRRRDLGAPARVHLYELTEWGRELEPVLLGLGRWGSRAPSPPDRELGRDSLLLGVKARFDAARADELRGTYELRVAPETYAVEVTEGSIEISRGDAGRPDATLTTDLDTLRAVLAGRRTPADAVRSGDLHLDGDPRAARNLTDLLQAPASPPA</sequence>
<name>A0ABW2P135_9ACTN</name>
<evidence type="ECO:0000259" key="4">
    <source>
        <dbReference type="PROSITE" id="PS51118"/>
    </source>
</evidence>
<dbReference type="InterPro" id="IPR002577">
    <property type="entry name" value="HTH_HxlR"/>
</dbReference>
<dbReference type="InterPro" id="IPR003033">
    <property type="entry name" value="SCP2_sterol-bd_dom"/>
</dbReference>
<comment type="caution">
    <text evidence="5">The sequence shown here is derived from an EMBL/GenBank/DDBJ whole genome shotgun (WGS) entry which is preliminary data.</text>
</comment>
<evidence type="ECO:0000313" key="5">
    <source>
        <dbReference type="EMBL" id="MFC7382150.1"/>
    </source>
</evidence>
<keyword evidence="3" id="KW-0804">Transcription</keyword>